<dbReference type="InterPro" id="IPR036097">
    <property type="entry name" value="HisK_dim/P_sf"/>
</dbReference>
<keyword evidence="7" id="KW-0067">ATP-binding</keyword>
<name>A0A0X8JL95_9BACT</name>
<keyword evidence="8" id="KW-0902">Two-component regulatory system</keyword>
<dbReference type="EMBL" id="CP014229">
    <property type="protein sequence ID" value="AMD90864.1"/>
    <property type="molecule type" value="Genomic_DNA"/>
</dbReference>
<keyword evidence="6 13" id="KW-0418">Kinase</keyword>
<feature type="transmembrane region" description="Helical" evidence="11">
    <location>
        <begin position="221"/>
        <end position="243"/>
    </location>
</feature>
<dbReference type="NCBIfam" id="NF007688">
    <property type="entry name" value="PRK10364.1"/>
    <property type="match status" value="1"/>
</dbReference>
<dbReference type="InterPro" id="IPR005467">
    <property type="entry name" value="His_kinase_dom"/>
</dbReference>
<feature type="transmembrane region" description="Helical" evidence="11">
    <location>
        <begin position="47"/>
        <end position="70"/>
    </location>
</feature>
<keyword evidence="3" id="KW-0597">Phosphoprotein</keyword>
<feature type="compositionally biased region" description="Basic and acidic residues" evidence="10">
    <location>
        <begin position="1"/>
        <end position="12"/>
    </location>
</feature>
<keyword evidence="4" id="KW-0808">Transferase</keyword>
<evidence type="ECO:0000256" key="1">
    <source>
        <dbReference type="ARBA" id="ARBA00000085"/>
    </source>
</evidence>
<evidence type="ECO:0000259" key="12">
    <source>
        <dbReference type="PROSITE" id="PS50109"/>
    </source>
</evidence>
<evidence type="ECO:0000256" key="10">
    <source>
        <dbReference type="SAM" id="MobiDB-lite"/>
    </source>
</evidence>
<evidence type="ECO:0000313" key="14">
    <source>
        <dbReference type="Proteomes" id="UP000069241"/>
    </source>
</evidence>
<dbReference type="KEGG" id="dfi:AXF13_12435"/>
<dbReference type="GO" id="GO:0005524">
    <property type="term" value="F:ATP binding"/>
    <property type="evidence" value="ECO:0007669"/>
    <property type="project" value="UniProtKB-KW"/>
</dbReference>
<evidence type="ECO:0000256" key="11">
    <source>
        <dbReference type="SAM" id="Phobius"/>
    </source>
</evidence>
<accession>A0A0X8JL95</accession>
<keyword evidence="5" id="KW-0547">Nucleotide-binding</keyword>
<comment type="catalytic activity">
    <reaction evidence="1">
        <text>ATP + protein L-histidine = ADP + protein N-phospho-L-histidine.</text>
        <dbReference type="EC" id="2.7.13.3"/>
    </reaction>
</comment>
<evidence type="ECO:0000256" key="9">
    <source>
        <dbReference type="SAM" id="Coils"/>
    </source>
</evidence>
<dbReference type="PROSITE" id="PS50109">
    <property type="entry name" value="HIS_KIN"/>
    <property type="match status" value="1"/>
</dbReference>
<dbReference type="Gene3D" id="1.10.287.130">
    <property type="match status" value="1"/>
</dbReference>
<dbReference type="SMART" id="SM00388">
    <property type="entry name" value="HisKA"/>
    <property type="match status" value="1"/>
</dbReference>
<dbReference type="InterPro" id="IPR004358">
    <property type="entry name" value="Sig_transdc_His_kin-like_C"/>
</dbReference>
<dbReference type="CDD" id="cd00082">
    <property type="entry name" value="HisKA"/>
    <property type="match status" value="1"/>
</dbReference>
<reference evidence="14" key="1">
    <citation type="submission" date="2016-02" db="EMBL/GenBank/DDBJ databases">
        <authorList>
            <person name="Holder M.E."/>
            <person name="Ajami N.J."/>
            <person name="Petrosino J.F."/>
        </authorList>
    </citation>
    <scope>NUCLEOTIDE SEQUENCE [LARGE SCALE GENOMIC DNA]</scope>
    <source>
        <strain evidence="14">CCUG 45958</strain>
    </source>
</reference>
<dbReference type="Proteomes" id="UP000069241">
    <property type="component" value="Chromosome"/>
</dbReference>
<dbReference type="AlphaFoldDB" id="A0A0X8JL95"/>
<dbReference type="Pfam" id="PF00512">
    <property type="entry name" value="HisKA"/>
    <property type="match status" value="1"/>
</dbReference>
<dbReference type="PANTHER" id="PTHR43065:SF10">
    <property type="entry name" value="PEROXIDE STRESS-ACTIVATED HISTIDINE KINASE MAK3"/>
    <property type="match status" value="1"/>
</dbReference>
<dbReference type="Gene3D" id="3.30.565.10">
    <property type="entry name" value="Histidine kinase-like ATPase, C-terminal domain"/>
    <property type="match status" value="1"/>
</dbReference>
<gene>
    <name evidence="13" type="ORF">AXF13_12435</name>
</gene>
<evidence type="ECO:0000256" key="7">
    <source>
        <dbReference type="ARBA" id="ARBA00022840"/>
    </source>
</evidence>
<evidence type="ECO:0000256" key="4">
    <source>
        <dbReference type="ARBA" id="ARBA00022679"/>
    </source>
</evidence>
<evidence type="ECO:0000256" key="3">
    <source>
        <dbReference type="ARBA" id="ARBA00022553"/>
    </source>
</evidence>
<feature type="domain" description="Histidine kinase" evidence="12">
    <location>
        <begin position="282"/>
        <end position="494"/>
    </location>
</feature>
<dbReference type="Pfam" id="PF02518">
    <property type="entry name" value="HATPase_c"/>
    <property type="match status" value="1"/>
</dbReference>
<organism evidence="13 14">
    <name type="scientific">Desulfovibrio fairfieldensis</name>
    <dbReference type="NCBI Taxonomy" id="44742"/>
    <lineage>
        <taxon>Bacteria</taxon>
        <taxon>Pseudomonadati</taxon>
        <taxon>Thermodesulfobacteriota</taxon>
        <taxon>Desulfovibrionia</taxon>
        <taxon>Desulfovibrionales</taxon>
        <taxon>Desulfovibrionaceae</taxon>
        <taxon>Desulfovibrio</taxon>
    </lineage>
</organism>
<dbReference type="EC" id="2.7.13.3" evidence="2"/>
<dbReference type="SMART" id="SM00387">
    <property type="entry name" value="HATPase_c"/>
    <property type="match status" value="1"/>
</dbReference>
<protein>
    <recommendedName>
        <fullName evidence="2">histidine kinase</fullName>
        <ecNumber evidence="2">2.7.13.3</ecNumber>
    </recommendedName>
</protein>
<keyword evidence="14" id="KW-1185">Reference proteome</keyword>
<feature type="coiled-coil region" evidence="9">
    <location>
        <begin position="246"/>
        <end position="273"/>
    </location>
</feature>
<evidence type="ECO:0000256" key="5">
    <source>
        <dbReference type="ARBA" id="ARBA00022741"/>
    </source>
</evidence>
<evidence type="ECO:0000313" key="13">
    <source>
        <dbReference type="EMBL" id="AMD90864.1"/>
    </source>
</evidence>
<keyword evidence="11" id="KW-1133">Transmembrane helix</keyword>
<dbReference type="PANTHER" id="PTHR43065">
    <property type="entry name" value="SENSOR HISTIDINE KINASE"/>
    <property type="match status" value="1"/>
</dbReference>
<feature type="region of interest" description="Disordered" evidence="10">
    <location>
        <begin position="1"/>
        <end position="32"/>
    </location>
</feature>
<dbReference type="InterPro" id="IPR003594">
    <property type="entry name" value="HATPase_dom"/>
</dbReference>
<dbReference type="InterPro" id="IPR036890">
    <property type="entry name" value="HATPase_C_sf"/>
</dbReference>
<evidence type="ECO:0000256" key="2">
    <source>
        <dbReference type="ARBA" id="ARBA00012438"/>
    </source>
</evidence>
<dbReference type="PRINTS" id="PR00344">
    <property type="entry name" value="BCTRLSENSOR"/>
</dbReference>
<keyword evidence="9" id="KW-0175">Coiled coil</keyword>
<dbReference type="InterPro" id="IPR003661">
    <property type="entry name" value="HisK_dim/P_dom"/>
</dbReference>
<sequence>MNAEQDDVRSEPEAPGAVGVSGGGDAPAPDAPPRALAMRVGASRTPLGLVLGGAAVVLALMVGLLAFISIERSEAAMARLLAEKGSSLIMAFESILRSGMRSEAGVRLQVLLEEMAASPDIMFVAVTMPDGTIVAHSKRVRLGEILQLEGRELDDRRMRELAPGAAAQWGIMRIEGQRVFVVYRYFTPGLRDIPKGFPMPIIFLGLDVSPFEITRSQNRDYVAMLAAVTLLVGLLCLLALYYAQRARESRQRQRKAEGEVRRLEEEVRRKEKLAAVGNLAAGVAHEIRNPLSSIKGYATYFGQRFPEGSDDREAAAVMVREVDRLNRVITDLIGLSRPSDVRPRPVCLENVVAHVMRLIRQDAEQRNVRLEYRTSRRVPNVLVDSERMGQALLNLCLNALDAMPDGGRMTLVIAKAKRRVCLMVRDTGKGIDPAARAHIFDPYFTTKGQGTGLGLAMVHKIVAAHNGEISVYSHLAGEDGHGETIFRLWLPLAPKAPEEFPELRYRGKGRKN</sequence>
<evidence type="ECO:0000256" key="6">
    <source>
        <dbReference type="ARBA" id="ARBA00022777"/>
    </source>
</evidence>
<dbReference type="SUPFAM" id="SSF47384">
    <property type="entry name" value="Homodimeric domain of signal transducing histidine kinase"/>
    <property type="match status" value="1"/>
</dbReference>
<dbReference type="STRING" id="44742.AXF13_12435"/>
<keyword evidence="11" id="KW-0812">Transmembrane</keyword>
<evidence type="ECO:0000256" key="8">
    <source>
        <dbReference type="ARBA" id="ARBA00023012"/>
    </source>
</evidence>
<keyword evidence="11" id="KW-0472">Membrane</keyword>
<proteinExistence type="predicted"/>
<dbReference type="SUPFAM" id="SSF55874">
    <property type="entry name" value="ATPase domain of HSP90 chaperone/DNA topoisomerase II/histidine kinase"/>
    <property type="match status" value="1"/>
</dbReference>
<dbReference type="GO" id="GO:0000155">
    <property type="term" value="F:phosphorelay sensor kinase activity"/>
    <property type="evidence" value="ECO:0007669"/>
    <property type="project" value="InterPro"/>
</dbReference>
<dbReference type="RefSeq" id="WP_062253688.1">
    <property type="nucleotide sequence ID" value="NZ_CP014229.1"/>
</dbReference>